<proteinExistence type="predicted"/>
<organism evidence="2 3">
    <name type="scientific">Rhododendron griersonianum</name>
    <dbReference type="NCBI Taxonomy" id="479676"/>
    <lineage>
        <taxon>Eukaryota</taxon>
        <taxon>Viridiplantae</taxon>
        <taxon>Streptophyta</taxon>
        <taxon>Embryophyta</taxon>
        <taxon>Tracheophyta</taxon>
        <taxon>Spermatophyta</taxon>
        <taxon>Magnoliopsida</taxon>
        <taxon>eudicotyledons</taxon>
        <taxon>Gunneridae</taxon>
        <taxon>Pentapetalae</taxon>
        <taxon>asterids</taxon>
        <taxon>Ericales</taxon>
        <taxon>Ericaceae</taxon>
        <taxon>Ericoideae</taxon>
        <taxon>Rhodoreae</taxon>
        <taxon>Rhododendron</taxon>
    </lineage>
</organism>
<gene>
    <name evidence="2" type="ORF">RHGRI_035152</name>
</gene>
<name>A0AAV6I3U8_9ERIC</name>
<keyword evidence="1" id="KW-1133">Transmembrane helix</keyword>
<feature type="transmembrane region" description="Helical" evidence="1">
    <location>
        <begin position="79"/>
        <end position="100"/>
    </location>
</feature>
<sequence>MGTYLRTPSTEDRENETIKYGLSATQGCRSHMEDAVFDDMFDSIEARLQLPGECRVVRLFSDYMLCFYEVSTVYGMQLIWIWTLSHLSLVFMMAMQLSLLEMDISLKIFSSFI</sequence>
<dbReference type="AlphaFoldDB" id="A0AAV6I3U8"/>
<dbReference type="EMBL" id="JACTNZ010000012">
    <property type="protein sequence ID" value="KAG5523233.1"/>
    <property type="molecule type" value="Genomic_DNA"/>
</dbReference>
<dbReference type="Proteomes" id="UP000823749">
    <property type="component" value="Chromosome 12"/>
</dbReference>
<accession>A0AAV6I3U8</accession>
<comment type="caution">
    <text evidence="2">The sequence shown here is derived from an EMBL/GenBank/DDBJ whole genome shotgun (WGS) entry which is preliminary data.</text>
</comment>
<evidence type="ECO:0000313" key="2">
    <source>
        <dbReference type="EMBL" id="KAG5523233.1"/>
    </source>
</evidence>
<keyword evidence="3" id="KW-1185">Reference proteome</keyword>
<evidence type="ECO:0000313" key="3">
    <source>
        <dbReference type="Proteomes" id="UP000823749"/>
    </source>
</evidence>
<protein>
    <submittedName>
        <fullName evidence="2">Uncharacterized protein</fullName>
    </submittedName>
</protein>
<evidence type="ECO:0000256" key="1">
    <source>
        <dbReference type="SAM" id="Phobius"/>
    </source>
</evidence>
<keyword evidence="1" id="KW-0472">Membrane</keyword>
<reference evidence="2" key="1">
    <citation type="submission" date="2020-08" db="EMBL/GenBank/DDBJ databases">
        <title>Plant Genome Project.</title>
        <authorList>
            <person name="Zhang R.-G."/>
        </authorList>
    </citation>
    <scope>NUCLEOTIDE SEQUENCE</scope>
    <source>
        <strain evidence="2">WSP0</strain>
        <tissue evidence="2">Leaf</tissue>
    </source>
</reference>
<keyword evidence="1" id="KW-0812">Transmembrane</keyword>